<comment type="caution">
    <text evidence="1">The sequence shown here is derived from an EMBL/GenBank/DDBJ whole genome shotgun (WGS) entry which is preliminary data.</text>
</comment>
<dbReference type="EMBL" id="AMFJ01034351">
    <property type="protein sequence ID" value="EKD29577.1"/>
    <property type="molecule type" value="Genomic_DNA"/>
</dbReference>
<accession>K1XWF9</accession>
<protein>
    <submittedName>
        <fullName evidence="1">Uncharacterized protein</fullName>
    </submittedName>
</protein>
<gene>
    <name evidence="1" type="ORF">ACD_78C00351G0001</name>
</gene>
<proteinExistence type="predicted"/>
<dbReference type="AlphaFoldDB" id="K1XWF9"/>
<name>K1XWF9_9BACT</name>
<sequence>MAGGIVAAIFFVLAVLGIVYAAVSFPTTGPGGIDAGGQFMTYFNNMFAGCSGNQVIKSFTSSGIPVCVDGGSVSAINCSSSAPPNTPISFACIKCMTAEGTLQDDGSCIKNFWDSNNVGQGGGAALSASAWVGPNWCPVHPDSDNAQAICTSKWYTYVSHTTSIGIAGPCGQWYSTTQWDGSAWSCAWHITCNSNYTWITSVKCKLF</sequence>
<reference evidence="1" key="1">
    <citation type="journal article" date="2012" name="Science">
        <title>Fermentation, hydrogen, and sulfur metabolism in multiple uncultivated bacterial phyla.</title>
        <authorList>
            <person name="Wrighton K.C."/>
            <person name="Thomas B.C."/>
            <person name="Sharon I."/>
            <person name="Miller C.S."/>
            <person name="Castelle C.J."/>
            <person name="VerBerkmoes N.C."/>
            <person name="Wilkins M.J."/>
            <person name="Hettich R.L."/>
            <person name="Lipton M.S."/>
            <person name="Williams K.H."/>
            <person name="Long P.E."/>
            <person name="Banfield J.F."/>
        </authorList>
    </citation>
    <scope>NUCLEOTIDE SEQUENCE [LARGE SCALE GENOMIC DNA]</scope>
</reference>
<evidence type="ECO:0000313" key="1">
    <source>
        <dbReference type="EMBL" id="EKD29577.1"/>
    </source>
</evidence>
<organism evidence="1">
    <name type="scientific">uncultured bacterium</name>
    <name type="common">gcode 4</name>
    <dbReference type="NCBI Taxonomy" id="1234023"/>
    <lineage>
        <taxon>Bacteria</taxon>
        <taxon>environmental samples</taxon>
    </lineage>
</organism>